<dbReference type="EMBL" id="CP001399">
    <property type="protein sequence ID" value="ACP36339.1"/>
    <property type="molecule type" value="Genomic_DNA"/>
</dbReference>
<dbReference type="KEGG" id="sis:LS215_2364"/>
<organism evidence="2 3">
    <name type="scientific">Saccharolobus islandicus (strain L.S.2.15 / Lassen #1)</name>
    <name type="common">Sulfolobus islandicus</name>
    <dbReference type="NCBI Taxonomy" id="429572"/>
    <lineage>
        <taxon>Archaea</taxon>
        <taxon>Thermoproteota</taxon>
        <taxon>Thermoprotei</taxon>
        <taxon>Sulfolobales</taxon>
        <taxon>Sulfolobaceae</taxon>
        <taxon>Saccharolobus</taxon>
    </lineage>
</organism>
<evidence type="ECO:0000313" key="2">
    <source>
        <dbReference type="EMBL" id="ACP36339.1"/>
    </source>
</evidence>
<reference evidence="2 3" key="1">
    <citation type="journal article" date="2009" name="Proc. Natl. Acad. Sci. U.S.A.">
        <title>Biogeography of the Sulfolobus islandicus pan-genome.</title>
        <authorList>
            <person name="Reno M.L."/>
            <person name="Held N.L."/>
            <person name="Fields C.J."/>
            <person name="Burke P.V."/>
            <person name="Whitaker R.J."/>
        </authorList>
    </citation>
    <scope>NUCLEOTIDE SEQUENCE [LARGE SCALE GENOMIC DNA]</scope>
    <source>
        <strain evidence="3">L.S.2.15 / Lassen #1</strain>
    </source>
</reference>
<dbReference type="Proteomes" id="UP000001747">
    <property type="component" value="Chromosome"/>
</dbReference>
<keyword evidence="1" id="KW-1133">Transmembrane helix</keyword>
<evidence type="ECO:0000313" key="3">
    <source>
        <dbReference type="Proteomes" id="UP000001747"/>
    </source>
</evidence>
<dbReference type="AlphaFoldDB" id="C3MKG8"/>
<keyword evidence="1" id="KW-0472">Membrane</keyword>
<dbReference type="RefSeq" id="WP_012714262.1">
    <property type="nucleotide sequence ID" value="NC_012589.1"/>
</dbReference>
<evidence type="ECO:0000256" key="1">
    <source>
        <dbReference type="SAM" id="Phobius"/>
    </source>
</evidence>
<name>C3MKG8_SACI2</name>
<evidence type="ECO:0008006" key="4">
    <source>
        <dbReference type="Google" id="ProtNLM"/>
    </source>
</evidence>
<feature type="transmembrane region" description="Helical" evidence="1">
    <location>
        <begin position="443"/>
        <end position="462"/>
    </location>
</feature>
<gene>
    <name evidence="2" type="ordered locus">LS215_2364</name>
</gene>
<keyword evidence="1" id="KW-0812">Transmembrane</keyword>
<dbReference type="HOGENOM" id="CLU_544713_0_0_2"/>
<sequence>MKNRFIMYFILFLFLISLGIIPLEHANIQKEQVIIQQYSTYLMQNGNYLNYTVVSGVEDKILYSNVSQIVINYNKTTYLLKPLGLVYYNNSIINVTIIGEKLKIYSGIPQLIKAILYTPGLQEVIWAGYLSKPAFISAYAYVNGTGTLELQYLNGSSTYSLNVSIGTNLKLSVPLIGLNYTMLTFNSYRQITISTELPIPYRSFENISDFYISMSSFFNNTLLPSMVWKSGNITAVEFFGIDGTIAGFLEVNGPRLLILKNLNAEYYTPKYVITTTINNMTIILGIGNNSVESTDNIAFSYFVDVSKQIGLLFSTENTSSVFLAFNNGSVYDIQISYPKNISVSNITIQNTVFLAEKIIVSLNSSISLIPITPKYNYTFFILKELPNGSILFVNETDFFMRNNTLYIVASRPSETYYIVYSNHPLLTTTQTNQALIPYGASNLVLIAGIVVILLAIASIVVIRKRRL</sequence>
<dbReference type="GeneID" id="7798348"/>
<accession>C3MKG8</accession>
<dbReference type="OrthoDB" id="43487at2157"/>
<proteinExistence type="predicted"/>
<protein>
    <recommendedName>
        <fullName evidence="4">Thermopsin</fullName>
    </recommendedName>
</protein>